<evidence type="ECO:0000313" key="1">
    <source>
        <dbReference type="EMBL" id="MTI26232.1"/>
    </source>
</evidence>
<keyword evidence="2" id="KW-1185">Reference proteome</keyword>
<accession>A0ABW9RR71</accession>
<proteinExistence type="predicted"/>
<organism evidence="1 2">
    <name type="scientific">Fulvivirga kasyanovii</name>
    <dbReference type="NCBI Taxonomy" id="396812"/>
    <lineage>
        <taxon>Bacteria</taxon>
        <taxon>Pseudomonadati</taxon>
        <taxon>Bacteroidota</taxon>
        <taxon>Cytophagia</taxon>
        <taxon>Cytophagales</taxon>
        <taxon>Fulvivirgaceae</taxon>
        <taxon>Fulvivirga</taxon>
    </lineage>
</organism>
<evidence type="ECO:0000313" key="2">
    <source>
        <dbReference type="Proteomes" id="UP000798808"/>
    </source>
</evidence>
<gene>
    <name evidence="1" type="ORF">E1163_14840</name>
</gene>
<protein>
    <submittedName>
        <fullName evidence="1">YfiR family protein</fullName>
    </submittedName>
</protein>
<dbReference type="EMBL" id="SMLW01000570">
    <property type="protein sequence ID" value="MTI26232.1"/>
    <property type="molecule type" value="Genomic_DNA"/>
</dbReference>
<dbReference type="Pfam" id="PF13689">
    <property type="entry name" value="DUF4154"/>
    <property type="match status" value="1"/>
</dbReference>
<dbReference type="Proteomes" id="UP000798808">
    <property type="component" value="Unassembled WGS sequence"/>
</dbReference>
<reference evidence="1 2" key="1">
    <citation type="submission" date="2019-02" db="EMBL/GenBank/DDBJ databases">
        <authorList>
            <person name="Goldberg S.R."/>
            <person name="Haltli B.A."/>
            <person name="Correa H."/>
            <person name="Russell K.G."/>
        </authorList>
    </citation>
    <scope>NUCLEOTIDE SEQUENCE [LARGE SCALE GENOMIC DNA]</scope>
    <source>
        <strain evidence="1 2">JCM 16186</strain>
    </source>
</reference>
<name>A0ABW9RR71_9BACT</name>
<sequence>MMIYNFLKYIQWPGDQNSGDFVIGVMGDDNVFNTLNTWYGNKTRGDKTFTIKKISSPSEISGCQLLYIGKSASNQFDEIQAKVQNQSTLTITDKNGLGAKGSCINFRVVDNRLKFELNQAAIEKSNLKISSQLTSMAILI</sequence>
<dbReference type="InterPro" id="IPR025293">
    <property type="entry name" value="YfiR/HmsC-like"/>
</dbReference>
<comment type="caution">
    <text evidence="1">The sequence shown here is derived from an EMBL/GenBank/DDBJ whole genome shotgun (WGS) entry which is preliminary data.</text>
</comment>